<dbReference type="InterPro" id="IPR018060">
    <property type="entry name" value="HTH_AraC"/>
</dbReference>
<protein>
    <submittedName>
        <fullName evidence="6">AraC family transcriptional regulator</fullName>
    </submittedName>
</protein>
<dbReference type="Pfam" id="PF12833">
    <property type="entry name" value="HTH_18"/>
    <property type="match status" value="1"/>
</dbReference>
<dbReference type="OrthoDB" id="9809338at2"/>
<dbReference type="PANTHER" id="PTHR46796:SF15">
    <property type="entry name" value="BLL1074 PROTEIN"/>
    <property type="match status" value="1"/>
</dbReference>
<evidence type="ECO:0000313" key="7">
    <source>
        <dbReference type="Proteomes" id="UP000324973"/>
    </source>
</evidence>
<organism evidence="6 7">
    <name type="scientific">Luteimonas viscosa</name>
    <dbReference type="NCBI Taxonomy" id="1132694"/>
    <lineage>
        <taxon>Bacteria</taxon>
        <taxon>Pseudomonadati</taxon>
        <taxon>Pseudomonadota</taxon>
        <taxon>Gammaproteobacteria</taxon>
        <taxon>Lysobacterales</taxon>
        <taxon>Lysobacteraceae</taxon>
        <taxon>Luteimonas</taxon>
    </lineage>
</organism>
<proteinExistence type="predicted"/>
<evidence type="ECO:0000256" key="1">
    <source>
        <dbReference type="ARBA" id="ARBA00023015"/>
    </source>
</evidence>
<dbReference type="Pfam" id="PF20240">
    <property type="entry name" value="DUF6597"/>
    <property type="match status" value="1"/>
</dbReference>
<reference evidence="6 7" key="1">
    <citation type="submission" date="2019-08" db="EMBL/GenBank/DDBJ databases">
        <title>Luteimonas viscosus sp. nov., isolated from soil of a sunflower field.</title>
        <authorList>
            <person name="Jianli Z."/>
            <person name="Ying Z."/>
        </authorList>
    </citation>
    <scope>NUCLEOTIDE SEQUENCE [LARGE SCALE GENOMIC DNA]</scope>
    <source>
        <strain evidence="6 7">XBU10</strain>
    </source>
</reference>
<dbReference type="Gene3D" id="1.10.10.60">
    <property type="entry name" value="Homeodomain-like"/>
    <property type="match status" value="1"/>
</dbReference>
<dbReference type="PROSITE" id="PS01124">
    <property type="entry name" value="HTH_ARAC_FAMILY_2"/>
    <property type="match status" value="1"/>
</dbReference>
<name>A0A5D4XMC7_9GAMM</name>
<dbReference type="InterPro" id="IPR046532">
    <property type="entry name" value="DUF6597"/>
</dbReference>
<evidence type="ECO:0000313" key="6">
    <source>
        <dbReference type="EMBL" id="TYT25284.1"/>
    </source>
</evidence>
<dbReference type="GO" id="GO:0003700">
    <property type="term" value="F:DNA-binding transcription factor activity"/>
    <property type="evidence" value="ECO:0007669"/>
    <property type="project" value="InterPro"/>
</dbReference>
<comment type="caution">
    <text evidence="6">The sequence shown here is derived from an EMBL/GenBank/DDBJ whole genome shotgun (WGS) entry which is preliminary data.</text>
</comment>
<feature type="domain" description="HTH araC/xylS-type" evidence="5">
    <location>
        <begin position="255"/>
        <end position="339"/>
    </location>
</feature>
<gene>
    <name evidence="6" type="ORF">FZO89_02815</name>
</gene>
<dbReference type="InterPro" id="IPR009057">
    <property type="entry name" value="Homeodomain-like_sf"/>
</dbReference>
<accession>A0A5D4XMC7</accession>
<keyword evidence="2" id="KW-0238">DNA-binding</keyword>
<dbReference type="AlphaFoldDB" id="A0A5D4XMC7"/>
<dbReference type="EMBL" id="VTFT01000001">
    <property type="protein sequence ID" value="TYT25284.1"/>
    <property type="molecule type" value="Genomic_DNA"/>
</dbReference>
<keyword evidence="1" id="KW-0805">Transcription regulation</keyword>
<sequence length="350" mass="38061">MRVPRPSAQARYRARAPGEPRAFAATSLATMPSTARPGTSAFAPVPPHPQLTGSPCTIDDRRGRGRPATLRGAITGSQAMGLLVVQPAAPLSSLVESIWDCVQAQPAHRFDRMLPTAKPQLVINLAQDETRVYDEAMRCTRNAGASLDAPAHRGFVIDTAEQTAVVGVVFRAGAAAPFFRERMDAIANRQVDLDALAAGSARTLRERLLDASGARARVDIVERWLSARARASAAAMHPAIAHAVRLIDAAPGARRIAAIAAHCRLSPRRFGELFREQVGMSPKRYARLQRFHGVVAQARREARIEWAGIAVDGGFHDQAHLTHEFRAFSGMTPTDWMARRSPWHNHVPLA</sequence>
<evidence type="ECO:0000256" key="2">
    <source>
        <dbReference type="ARBA" id="ARBA00023125"/>
    </source>
</evidence>
<dbReference type="SUPFAM" id="SSF46689">
    <property type="entry name" value="Homeodomain-like"/>
    <property type="match status" value="1"/>
</dbReference>
<dbReference type="GO" id="GO:0043565">
    <property type="term" value="F:sequence-specific DNA binding"/>
    <property type="evidence" value="ECO:0007669"/>
    <property type="project" value="InterPro"/>
</dbReference>
<keyword evidence="7" id="KW-1185">Reference proteome</keyword>
<dbReference type="InterPro" id="IPR050204">
    <property type="entry name" value="AraC_XylS_family_regulators"/>
</dbReference>
<evidence type="ECO:0000256" key="4">
    <source>
        <dbReference type="SAM" id="MobiDB-lite"/>
    </source>
</evidence>
<dbReference type="Proteomes" id="UP000324973">
    <property type="component" value="Unassembled WGS sequence"/>
</dbReference>
<evidence type="ECO:0000259" key="5">
    <source>
        <dbReference type="PROSITE" id="PS01124"/>
    </source>
</evidence>
<keyword evidence="3" id="KW-0804">Transcription</keyword>
<feature type="region of interest" description="Disordered" evidence="4">
    <location>
        <begin position="33"/>
        <end position="53"/>
    </location>
</feature>
<dbReference type="PANTHER" id="PTHR46796">
    <property type="entry name" value="HTH-TYPE TRANSCRIPTIONAL ACTIVATOR RHAS-RELATED"/>
    <property type="match status" value="1"/>
</dbReference>
<evidence type="ECO:0000256" key="3">
    <source>
        <dbReference type="ARBA" id="ARBA00023163"/>
    </source>
</evidence>
<dbReference type="SMART" id="SM00342">
    <property type="entry name" value="HTH_ARAC"/>
    <property type="match status" value="1"/>
</dbReference>